<feature type="domain" description="Mutator-like transposase" evidence="1">
    <location>
        <begin position="1"/>
        <end position="95"/>
    </location>
</feature>
<dbReference type="EMBL" id="JAZDUA010000037">
    <property type="protein sequence ID" value="KAK7871533.1"/>
    <property type="molecule type" value="Genomic_DNA"/>
</dbReference>
<dbReference type="InterPro" id="IPR049012">
    <property type="entry name" value="Mutator_transp_dom"/>
</dbReference>
<dbReference type="Proteomes" id="UP001378592">
    <property type="component" value="Unassembled WGS sequence"/>
</dbReference>
<dbReference type="Pfam" id="PF20700">
    <property type="entry name" value="Mutator"/>
    <property type="match status" value="1"/>
</dbReference>
<comment type="caution">
    <text evidence="2">The sequence shown here is derived from an EMBL/GenBank/DDBJ whole genome shotgun (WGS) entry which is preliminary data.</text>
</comment>
<organism evidence="2 3">
    <name type="scientific">Gryllus longicercus</name>
    <dbReference type="NCBI Taxonomy" id="2509291"/>
    <lineage>
        <taxon>Eukaryota</taxon>
        <taxon>Metazoa</taxon>
        <taxon>Ecdysozoa</taxon>
        <taxon>Arthropoda</taxon>
        <taxon>Hexapoda</taxon>
        <taxon>Insecta</taxon>
        <taxon>Pterygota</taxon>
        <taxon>Neoptera</taxon>
        <taxon>Polyneoptera</taxon>
        <taxon>Orthoptera</taxon>
        <taxon>Ensifera</taxon>
        <taxon>Gryllidea</taxon>
        <taxon>Grylloidea</taxon>
        <taxon>Gryllidae</taxon>
        <taxon>Gryllinae</taxon>
        <taxon>Gryllus</taxon>
    </lineage>
</organism>
<accession>A0AAN9WI43</accession>
<protein>
    <recommendedName>
        <fullName evidence="1">Mutator-like transposase domain-containing protein</fullName>
    </recommendedName>
</protein>
<evidence type="ECO:0000313" key="2">
    <source>
        <dbReference type="EMBL" id="KAK7871533.1"/>
    </source>
</evidence>
<reference evidence="2 3" key="1">
    <citation type="submission" date="2024-03" db="EMBL/GenBank/DDBJ databases">
        <title>The genome assembly and annotation of the cricket Gryllus longicercus Weissman &amp; Gray.</title>
        <authorList>
            <person name="Szrajer S."/>
            <person name="Gray D."/>
            <person name="Ylla G."/>
        </authorList>
    </citation>
    <scope>NUCLEOTIDE SEQUENCE [LARGE SCALE GENOMIC DNA]</scope>
    <source>
        <strain evidence="2">DAG 2021-001</strain>
        <tissue evidence="2">Whole body minus gut</tissue>
    </source>
</reference>
<keyword evidence="3" id="KW-1185">Reference proteome</keyword>
<sequence length="195" mass="21402">MEPNCAVNLIAKNPVFKEAGIRVGVLVGDDSSTIAAVQKETQVVEKWVDTNHNTKNFNNKLYLAAKKYTFLNHGVIKYLKRCFSYCIVQNKNNVPNGEWCKAKSNLNYIFKALPGGKPFQCAAWSTDLDVLLASQVAKAAQIAPGASSQQNESFNSMCAAKASKRMHYANSYAHHVRVSCAVNTKNLGSSHLCSI</sequence>
<name>A0AAN9WI43_9ORTH</name>
<dbReference type="AlphaFoldDB" id="A0AAN9WI43"/>
<proteinExistence type="predicted"/>
<gene>
    <name evidence="2" type="ORF">R5R35_010336</name>
</gene>
<evidence type="ECO:0000313" key="3">
    <source>
        <dbReference type="Proteomes" id="UP001378592"/>
    </source>
</evidence>
<evidence type="ECO:0000259" key="1">
    <source>
        <dbReference type="Pfam" id="PF20700"/>
    </source>
</evidence>